<reference evidence="3" key="1">
    <citation type="submission" date="2012-08" db="EMBL/GenBank/DDBJ databases">
        <title>The Genome Sequence of Wuchereria bancrofti.</title>
        <authorList>
            <person name="Nutman T.B."/>
            <person name="Fink D.L."/>
            <person name="Russ C."/>
            <person name="Young S."/>
            <person name="Zeng Q."/>
            <person name="Koehrsen M."/>
            <person name="Alvarado L."/>
            <person name="Berlin A."/>
            <person name="Chapman S.B."/>
            <person name="Chen Z."/>
            <person name="Freedman E."/>
            <person name="Gellesch M."/>
            <person name="Goldberg J."/>
            <person name="Griggs A."/>
            <person name="Gujja S."/>
            <person name="Heilman E.R."/>
            <person name="Heiman D."/>
            <person name="Hepburn T."/>
            <person name="Howarth C."/>
            <person name="Jen D."/>
            <person name="Larson L."/>
            <person name="Lewis B."/>
            <person name="Mehta T."/>
            <person name="Park D."/>
            <person name="Pearson M."/>
            <person name="Roberts A."/>
            <person name="Saif S."/>
            <person name="Shea T."/>
            <person name="Shenoy N."/>
            <person name="Sisk P."/>
            <person name="Stolte C."/>
            <person name="Sykes S."/>
            <person name="Walk T."/>
            <person name="White J."/>
            <person name="Yandava C."/>
            <person name="Haas B."/>
            <person name="Henn M.R."/>
            <person name="Nusbaum C."/>
            <person name="Birren B."/>
        </authorList>
    </citation>
    <scope>NUCLEOTIDE SEQUENCE [LARGE SCALE GENOMIC DNA]</scope>
    <source>
        <strain evidence="3">NA</strain>
    </source>
</reference>
<dbReference type="AlphaFoldDB" id="J9E887"/>
<keyword evidence="1" id="KW-1133">Transmembrane helix</keyword>
<evidence type="ECO:0000313" key="3">
    <source>
        <dbReference type="Proteomes" id="UP000004810"/>
    </source>
</evidence>
<proteinExistence type="predicted"/>
<name>J9E887_WUCBA</name>
<comment type="caution">
    <text evidence="2">The sequence shown here is derived from an EMBL/GenBank/DDBJ whole genome shotgun (WGS) entry which is preliminary data.</text>
</comment>
<keyword evidence="1" id="KW-0812">Transmembrane</keyword>
<evidence type="ECO:0000256" key="1">
    <source>
        <dbReference type="SAM" id="Phobius"/>
    </source>
</evidence>
<gene>
    <name evidence="2" type="ORF">WUBG_15906</name>
</gene>
<keyword evidence="1" id="KW-0472">Membrane</keyword>
<dbReference type="Proteomes" id="UP000004810">
    <property type="component" value="Unassembled WGS sequence"/>
</dbReference>
<dbReference type="EMBL" id="ADBV01014556">
    <property type="protein sequence ID" value="EJW73187.1"/>
    <property type="molecule type" value="Genomic_DNA"/>
</dbReference>
<organism evidence="2 3">
    <name type="scientific">Wuchereria bancrofti</name>
    <dbReference type="NCBI Taxonomy" id="6293"/>
    <lineage>
        <taxon>Eukaryota</taxon>
        <taxon>Metazoa</taxon>
        <taxon>Ecdysozoa</taxon>
        <taxon>Nematoda</taxon>
        <taxon>Chromadorea</taxon>
        <taxon>Rhabditida</taxon>
        <taxon>Spirurina</taxon>
        <taxon>Spiruromorpha</taxon>
        <taxon>Filarioidea</taxon>
        <taxon>Onchocercidae</taxon>
        <taxon>Wuchereria</taxon>
    </lineage>
</organism>
<accession>J9E887</accession>
<sequence length="83" mass="9327">MIIKKADGNLIAAPCKSKELTIEDIKAHSLWEEISEQKELAEQLGSEFNETVRPIQKSVITHWRLITICISIVTISIVLIALN</sequence>
<protein>
    <submittedName>
        <fullName evidence="2">Uncharacterized protein</fullName>
    </submittedName>
</protein>
<feature type="transmembrane region" description="Helical" evidence="1">
    <location>
        <begin position="63"/>
        <end position="82"/>
    </location>
</feature>
<evidence type="ECO:0000313" key="2">
    <source>
        <dbReference type="EMBL" id="EJW73187.1"/>
    </source>
</evidence>